<evidence type="ECO:0000313" key="2">
    <source>
        <dbReference type="EMBL" id="MBK1725983.1"/>
    </source>
</evidence>
<dbReference type="EMBL" id="NRSH01000018">
    <property type="protein sequence ID" value="MBK1725983.1"/>
    <property type="molecule type" value="Genomic_DNA"/>
</dbReference>
<dbReference type="InterPro" id="IPR036513">
    <property type="entry name" value="STAS_dom_sf"/>
</dbReference>
<dbReference type="Pfam" id="PF01740">
    <property type="entry name" value="STAS"/>
    <property type="match status" value="1"/>
</dbReference>
<feature type="domain" description="STAS" evidence="1">
    <location>
        <begin position="2"/>
        <end position="111"/>
    </location>
</feature>
<organism evidence="2 3">
    <name type="scientific">Halorhodospira neutriphila</name>
    <dbReference type="NCBI Taxonomy" id="168379"/>
    <lineage>
        <taxon>Bacteria</taxon>
        <taxon>Pseudomonadati</taxon>
        <taxon>Pseudomonadota</taxon>
        <taxon>Gammaproteobacteria</taxon>
        <taxon>Chromatiales</taxon>
        <taxon>Ectothiorhodospiraceae</taxon>
        <taxon>Halorhodospira</taxon>
    </lineage>
</organism>
<name>A0ABS1E4U4_9GAMM</name>
<dbReference type="SUPFAM" id="SSF52091">
    <property type="entry name" value="SpoIIaa-like"/>
    <property type="match status" value="1"/>
</dbReference>
<gene>
    <name evidence="2" type="ORF">CKO13_02895</name>
</gene>
<dbReference type="RefSeq" id="WP_242467860.1">
    <property type="nucleotide sequence ID" value="NZ_NRSH01000018.1"/>
</dbReference>
<dbReference type="PROSITE" id="PS50801">
    <property type="entry name" value="STAS"/>
    <property type="match status" value="1"/>
</dbReference>
<dbReference type="CDD" id="cd07043">
    <property type="entry name" value="STAS_anti-anti-sigma_factors"/>
    <property type="match status" value="1"/>
</dbReference>
<sequence>MVHVSHEDGGDRLVLNVRGRLDLGLHEELQRACEEEEGAPWRFVVVDLREATYLDTSGLDMLLMLRKSASQRGGEVILRHCSYGVRKVLQITKFQHLFRIEDSPPSALLDEVFQPRHRQLHWG</sequence>
<dbReference type="Proteomes" id="UP000738126">
    <property type="component" value="Unassembled WGS sequence"/>
</dbReference>
<evidence type="ECO:0000259" key="1">
    <source>
        <dbReference type="PROSITE" id="PS50801"/>
    </source>
</evidence>
<protein>
    <recommendedName>
        <fullName evidence="1">STAS domain-containing protein</fullName>
    </recommendedName>
</protein>
<proteinExistence type="predicted"/>
<keyword evidence="3" id="KW-1185">Reference proteome</keyword>
<comment type="caution">
    <text evidence="2">The sequence shown here is derived from an EMBL/GenBank/DDBJ whole genome shotgun (WGS) entry which is preliminary data.</text>
</comment>
<dbReference type="PANTHER" id="PTHR33495:SF15">
    <property type="entry name" value="STAS DOMAIN-CONTAINING PROTEIN"/>
    <property type="match status" value="1"/>
</dbReference>
<accession>A0ABS1E4U4</accession>
<evidence type="ECO:0000313" key="3">
    <source>
        <dbReference type="Proteomes" id="UP000738126"/>
    </source>
</evidence>
<dbReference type="Gene3D" id="3.30.750.24">
    <property type="entry name" value="STAS domain"/>
    <property type="match status" value="1"/>
</dbReference>
<dbReference type="PANTHER" id="PTHR33495">
    <property type="entry name" value="ANTI-SIGMA FACTOR ANTAGONIST TM_1081-RELATED-RELATED"/>
    <property type="match status" value="1"/>
</dbReference>
<reference evidence="2 3" key="1">
    <citation type="journal article" date="2020" name="Microorganisms">
        <title>Osmotic Adaptation and Compatible Solute Biosynthesis of Phototrophic Bacteria as Revealed from Genome Analyses.</title>
        <authorList>
            <person name="Imhoff J.F."/>
            <person name="Rahn T."/>
            <person name="Kunzel S."/>
            <person name="Keller A."/>
            <person name="Neulinger S.C."/>
        </authorList>
    </citation>
    <scope>NUCLEOTIDE SEQUENCE [LARGE SCALE GENOMIC DNA]</scope>
    <source>
        <strain evidence="2 3">DSM 15116</strain>
    </source>
</reference>
<dbReference type="InterPro" id="IPR002645">
    <property type="entry name" value="STAS_dom"/>
</dbReference>